<dbReference type="EMBL" id="CM042017">
    <property type="protein sequence ID" value="KAI3688517.1"/>
    <property type="molecule type" value="Genomic_DNA"/>
</dbReference>
<sequence length="107" mass="11342">MAASVKPEGAPESHKTRAKSLDATKTLPSSRPNLSHRNSSDNLQLALSGISLIYSNLLVTHSLSTPPITSIGSSGSQSTILSSGFLIHSRENSKLGFWVTERIVVLG</sequence>
<dbReference type="Proteomes" id="UP001055811">
    <property type="component" value="Linkage Group LG09"/>
</dbReference>
<comment type="caution">
    <text evidence="1">The sequence shown here is derived from an EMBL/GenBank/DDBJ whole genome shotgun (WGS) entry which is preliminary data.</text>
</comment>
<keyword evidence="2" id="KW-1185">Reference proteome</keyword>
<reference evidence="2" key="1">
    <citation type="journal article" date="2022" name="Mol. Ecol. Resour.">
        <title>The genomes of chicory, endive, great burdock and yacon provide insights into Asteraceae palaeo-polyploidization history and plant inulin production.</title>
        <authorList>
            <person name="Fan W."/>
            <person name="Wang S."/>
            <person name="Wang H."/>
            <person name="Wang A."/>
            <person name="Jiang F."/>
            <person name="Liu H."/>
            <person name="Zhao H."/>
            <person name="Xu D."/>
            <person name="Zhang Y."/>
        </authorList>
    </citation>
    <scope>NUCLEOTIDE SEQUENCE [LARGE SCALE GENOMIC DNA]</scope>
    <source>
        <strain evidence="2">cv. Punajuju</strain>
    </source>
</reference>
<proteinExistence type="predicted"/>
<gene>
    <name evidence="1" type="ORF">L2E82_46141</name>
</gene>
<reference evidence="1 2" key="2">
    <citation type="journal article" date="2022" name="Mol. Ecol. Resour.">
        <title>The genomes of chicory, endive, great burdock and yacon provide insights into Asteraceae paleo-polyploidization history and plant inulin production.</title>
        <authorList>
            <person name="Fan W."/>
            <person name="Wang S."/>
            <person name="Wang H."/>
            <person name="Wang A."/>
            <person name="Jiang F."/>
            <person name="Liu H."/>
            <person name="Zhao H."/>
            <person name="Xu D."/>
            <person name="Zhang Y."/>
        </authorList>
    </citation>
    <scope>NUCLEOTIDE SEQUENCE [LARGE SCALE GENOMIC DNA]</scope>
    <source>
        <strain evidence="2">cv. Punajuju</strain>
        <tissue evidence="1">Leaves</tissue>
    </source>
</reference>
<evidence type="ECO:0000313" key="1">
    <source>
        <dbReference type="EMBL" id="KAI3688517.1"/>
    </source>
</evidence>
<name>A0ACB8YSL7_CICIN</name>
<protein>
    <submittedName>
        <fullName evidence="1">Uncharacterized protein</fullName>
    </submittedName>
</protein>
<evidence type="ECO:0000313" key="2">
    <source>
        <dbReference type="Proteomes" id="UP001055811"/>
    </source>
</evidence>
<organism evidence="1 2">
    <name type="scientific">Cichorium intybus</name>
    <name type="common">Chicory</name>
    <dbReference type="NCBI Taxonomy" id="13427"/>
    <lineage>
        <taxon>Eukaryota</taxon>
        <taxon>Viridiplantae</taxon>
        <taxon>Streptophyta</taxon>
        <taxon>Embryophyta</taxon>
        <taxon>Tracheophyta</taxon>
        <taxon>Spermatophyta</taxon>
        <taxon>Magnoliopsida</taxon>
        <taxon>eudicotyledons</taxon>
        <taxon>Gunneridae</taxon>
        <taxon>Pentapetalae</taxon>
        <taxon>asterids</taxon>
        <taxon>campanulids</taxon>
        <taxon>Asterales</taxon>
        <taxon>Asteraceae</taxon>
        <taxon>Cichorioideae</taxon>
        <taxon>Cichorieae</taxon>
        <taxon>Cichoriinae</taxon>
        <taxon>Cichorium</taxon>
    </lineage>
</organism>
<accession>A0ACB8YSL7</accession>